<proteinExistence type="predicted"/>
<protein>
    <submittedName>
        <fullName evidence="3">Uncharacterized protein</fullName>
    </submittedName>
</protein>
<feature type="compositionally biased region" description="Basic and acidic residues" evidence="1">
    <location>
        <begin position="19"/>
        <end position="36"/>
    </location>
</feature>
<keyword evidence="2" id="KW-1185">Reference proteome</keyword>
<sequence length="117" mass="13652">MLSQGVVENDGNKNQNNKEFYEYYKSESDGGNKDDEVMGSFDSVSNEQIEILAKFIMIKKERNILNRISNKLLEFIGEIKDFPNWAKTMKAVRRLMKKTVHVISDLYDEAEEKNFGY</sequence>
<organism evidence="2 3">
    <name type="scientific">Strongyloides papillosus</name>
    <name type="common">Intestinal threadworm</name>
    <dbReference type="NCBI Taxonomy" id="174720"/>
    <lineage>
        <taxon>Eukaryota</taxon>
        <taxon>Metazoa</taxon>
        <taxon>Ecdysozoa</taxon>
        <taxon>Nematoda</taxon>
        <taxon>Chromadorea</taxon>
        <taxon>Rhabditida</taxon>
        <taxon>Tylenchina</taxon>
        <taxon>Panagrolaimomorpha</taxon>
        <taxon>Strongyloidoidea</taxon>
        <taxon>Strongyloididae</taxon>
        <taxon>Strongyloides</taxon>
    </lineage>
</organism>
<evidence type="ECO:0000313" key="3">
    <source>
        <dbReference type="WBParaSite" id="SPAL_0001403100.1"/>
    </source>
</evidence>
<reference evidence="3" key="1">
    <citation type="submission" date="2017-02" db="UniProtKB">
        <authorList>
            <consortium name="WormBaseParasite"/>
        </authorList>
    </citation>
    <scope>IDENTIFICATION</scope>
</reference>
<accession>A0A0N5C7X0</accession>
<dbReference type="Proteomes" id="UP000046392">
    <property type="component" value="Unplaced"/>
</dbReference>
<name>A0A0N5C7X0_STREA</name>
<feature type="region of interest" description="Disordered" evidence="1">
    <location>
        <begin position="1"/>
        <end position="39"/>
    </location>
</feature>
<evidence type="ECO:0000313" key="2">
    <source>
        <dbReference type="Proteomes" id="UP000046392"/>
    </source>
</evidence>
<dbReference type="AlphaFoldDB" id="A0A0N5C7X0"/>
<dbReference type="WBParaSite" id="SPAL_0001403100.1">
    <property type="protein sequence ID" value="SPAL_0001403100.1"/>
    <property type="gene ID" value="SPAL_0001403100"/>
</dbReference>
<evidence type="ECO:0000256" key="1">
    <source>
        <dbReference type="SAM" id="MobiDB-lite"/>
    </source>
</evidence>